<protein>
    <submittedName>
        <fullName evidence="3">Uncharacterized protein</fullName>
    </submittedName>
</protein>
<keyword evidence="4" id="KW-1185">Reference proteome</keyword>
<evidence type="ECO:0000256" key="2">
    <source>
        <dbReference type="SAM" id="MobiDB-lite"/>
    </source>
</evidence>
<gene>
    <name evidence="3" type="ORF">APUU_31676A</name>
</gene>
<dbReference type="AlphaFoldDB" id="A0A7R7XL14"/>
<dbReference type="GeneID" id="64973456"/>
<dbReference type="Gene3D" id="1.20.5.170">
    <property type="match status" value="1"/>
</dbReference>
<dbReference type="Proteomes" id="UP000654913">
    <property type="component" value="Chromosome 3"/>
</dbReference>
<reference evidence="3" key="1">
    <citation type="submission" date="2021-01" db="EMBL/GenBank/DDBJ databases">
        <authorList>
            <consortium name="Aspergillus puulaauensis MK2 genome sequencing consortium"/>
            <person name="Kazuki M."/>
            <person name="Futagami T."/>
        </authorList>
    </citation>
    <scope>NUCLEOTIDE SEQUENCE</scope>
    <source>
        <strain evidence="3">MK2</strain>
    </source>
</reference>
<evidence type="ECO:0000256" key="1">
    <source>
        <dbReference type="SAM" id="Coils"/>
    </source>
</evidence>
<feature type="compositionally biased region" description="Basic residues" evidence="2">
    <location>
        <begin position="1"/>
        <end position="12"/>
    </location>
</feature>
<evidence type="ECO:0000313" key="3">
    <source>
        <dbReference type="EMBL" id="BCS23451.1"/>
    </source>
</evidence>
<dbReference type="PANTHER" id="PTHR40618">
    <property type="entry name" value="B-ZIP TRANSCRIPTION FACTOR (EUROFUNG)-RELATED"/>
    <property type="match status" value="1"/>
</dbReference>
<evidence type="ECO:0000313" key="4">
    <source>
        <dbReference type="Proteomes" id="UP000654913"/>
    </source>
</evidence>
<dbReference type="RefSeq" id="XP_041555645.1">
    <property type="nucleotide sequence ID" value="XM_041702906.1"/>
</dbReference>
<dbReference type="OrthoDB" id="68328at2759"/>
<accession>A0A7R7XL14</accession>
<feature type="coiled-coil region" evidence="1">
    <location>
        <begin position="39"/>
        <end position="73"/>
    </location>
</feature>
<dbReference type="EMBL" id="AP024445">
    <property type="protein sequence ID" value="BCS23451.1"/>
    <property type="molecule type" value="Genomic_DNA"/>
</dbReference>
<reference evidence="3" key="2">
    <citation type="submission" date="2021-02" db="EMBL/GenBank/DDBJ databases">
        <title>Aspergillus puulaauensis MK2 genome sequence.</title>
        <authorList>
            <person name="Futagami T."/>
            <person name="Mori K."/>
            <person name="Kadooka C."/>
            <person name="Tanaka T."/>
        </authorList>
    </citation>
    <scope>NUCLEOTIDE SEQUENCE</scope>
    <source>
        <strain evidence="3">MK2</strain>
    </source>
</reference>
<name>A0A7R7XL14_9EURO</name>
<sequence length="349" mass="38967">MPPKLRSKRPGRPRLDAASNAILSDDRRDQVRRAQKAYRLKKEATFQNATARAEQLEARMREAANEVMGLDNAAGEAALHLSHPDIYARLQRLRGILTSIDSGSIVASESPKGAVSAHRFRSSEAYLEIPPAVPAKEYTYSFQETHFARRLQRYCLEHAYRLFTGSGSGSDTDPRDIYRVFRLMPCIRDHEKTQPRFLALLNGGQHDPLEVLSLPFYTVGGAGMHYPDVDESGRVIYPGNRRVPGRILGILPTADRDSKGSRELLEVCGFGGEWFDSRDVEGYLKQNGVDVQGGLFPLVQNRMGPYVLDVEGFFSRLVTGFVILGRAPGFRKTEVKRAFRASLRANGTV</sequence>
<organism evidence="3 4">
    <name type="scientific">Aspergillus puulaauensis</name>
    <dbReference type="NCBI Taxonomy" id="1220207"/>
    <lineage>
        <taxon>Eukaryota</taxon>
        <taxon>Fungi</taxon>
        <taxon>Dikarya</taxon>
        <taxon>Ascomycota</taxon>
        <taxon>Pezizomycotina</taxon>
        <taxon>Eurotiomycetes</taxon>
        <taxon>Eurotiomycetidae</taxon>
        <taxon>Eurotiales</taxon>
        <taxon>Aspergillaceae</taxon>
        <taxon>Aspergillus</taxon>
    </lineage>
</organism>
<feature type="region of interest" description="Disordered" evidence="2">
    <location>
        <begin position="1"/>
        <end position="26"/>
    </location>
</feature>
<proteinExistence type="predicted"/>
<keyword evidence="1" id="KW-0175">Coiled coil</keyword>
<dbReference type="CDD" id="cd14688">
    <property type="entry name" value="bZIP_YAP"/>
    <property type="match status" value="1"/>
</dbReference>
<dbReference type="KEGG" id="apuu:APUU_31676A"/>
<dbReference type="PANTHER" id="PTHR40618:SF1">
    <property type="entry name" value="B-ZIP TRANSCRIPTION FACTOR (EUROFUNG)"/>
    <property type="match status" value="1"/>
</dbReference>